<reference evidence="1 2" key="1">
    <citation type="journal article" date="2017" name="Int. J. Syst. Evol. Microbiol.">
        <title>Pseudokineococcus basanitobsidens sp. nov., isolated from volcanic rock.</title>
        <authorList>
            <person name="Lee D.W."/>
            <person name="Park M.Y."/>
            <person name="Kim J.J."/>
            <person name="Kim B.S."/>
        </authorList>
    </citation>
    <scope>NUCLEOTIDE SEQUENCE [LARGE SCALE GENOMIC DNA]</scope>
    <source>
        <strain evidence="1 2">DSM 103726</strain>
    </source>
</reference>
<gene>
    <name evidence="1" type="ORF">WDZ17_07210</name>
</gene>
<evidence type="ECO:0000313" key="1">
    <source>
        <dbReference type="EMBL" id="MEJ5945084.1"/>
    </source>
</evidence>
<organism evidence="1 2">
    <name type="scientific">Pseudokineococcus basanitobsidens</name>
    <dbReference type="NCBI Taxonomy" id="1926649"/>
    <lineage>
        <taxon>Bacteria</taxon>
        <taxon>Bacillati</taxon>
        <taxon>Actinomycetota</taxon>
        <taxon>Actinomycetes</taxon>
        <taxon>Kineosporiales</taxon>
        <taxon>Kineosporiaceae</taxon>
        <taxon>Pseudokineococcus</taxon>
    </lineage>
</organism>
<dbReference type="EMBL" id="JBBIAA010000005">
    <property type="protein sequence ID" value="MEJ5945084.1"/>
    <property type="molecule type" value="Genomic_DNA"/>
</dbReference>
<keyword evidence="1" id="KW-0436">Ligase</keyword>
<dbReference type="Gene3D" id="3.90.1140.10">
    <property type="entry name" value="Cyclic phosphodiesterase"/>
    <property type="match status" value="1"/>
</dbReference>
<dbReference type="GO" id="GO:0016874">
    <property type="term" value="F:ligase activity"/>
    <property type="evidence" value="ECO:0007669"/>
    <property type="project" value="UniProtKB-KW"/>
</dbReference>
<evidence type="ECO:0000313" key="2">
    <source>
        <dbReference type="Proteomes" id="UP001387100"/>
    </source>
</evidence>
<protein>
    <submittedName>
        <fullName evidence="1">2'-5' RNA ligase family protein</fullName>
    </submittedName>
</protein>
<dbReference type="SUPFAM" id="SSF55144">
    <property type="entry name" value="LigT-like"/>
    <property type="match status" value="1"/>
</dbReference>
<comment type="caution">
    <text evidence="1">The sequence shown here is derived from an EMBL/GenBank/DDBJ whole genome shotgun (WGS) entry which is preliminary data.</text>
</comment>
<keyword evidence="2" id="KW-1185">Reference proteome</keyword>
<dbReference type="Pfam" id="PF13563">
    <property type="entry name" value="2_5_RNA_ligase2"/>
    <property type="match status" value="1"/>
</dbReference>
<name>A0ABU8RJ28_9ACTN</name>
<dbReference type="RefSeq" id="WP_339574467.1">
    <property type="nucleotide sequence ID" value="NZ_JBBIAA010000005.1"/>
</dbReference>
<dbReference type="InterPro" id="IPR009097">
    <property type="entry name" value="Cyclic_Pdiesterase"/>
</dbReference>
<accession>A0ABU8RJ28</accession>
<proteinExistence type="predicted"/>
<dbReference type="Proteomes" id="UP001387100">
    <property type="component" value="Unassembled WGS sequence"/>
</dbReference>
<sequence length="178" mass="18180">MVQTAELLLDAATEGAVVAQWHRLVDADLPSQARHAGATNRPHVTLAVADAMPGGLDVPLAAAASDLPLPVLVGPLVVLGGRRHVLARLLVATPALLALHTAVAEVTSRCPGPGELLAPGAWTPHVTLARGLTGPQVADALATLGAPVPLEAQVTGVRRFDGDTRTTRLVAGVDERVG</sequence>